<reference evidence="7 8" key="1">
    <citation type="submission" date="2021-03" db="EMBL/GenBank/DDBJ databases">
        <authorList>
            <person name="Peeters C."/>
        </authorList>
    </citation>
    <scope>NUCLEOTIDE SEQUENCE [LARGE SCALE GENOMIC DNA]</scope>
    <source>
        <strain evidence="7 8">LMG 26411</strain>
    </source>
</reference>
<comment type="catalytic activity">
    <reaction evidence="1">
        <text>a 1,2-diacyl-sn-glycero-3-phosphocholine + H2O = a 1,2-diacyl-sn-glycero-3-phosphate + choline + H(+)</text>
        <dbReference type="Rhea" id="RHEA:14445"/>
        <dbReference type="ChEBI" id="CHEBI:15354"/>
        <dbReference type="ChEBI" id="CHEBI:15377"/>
        <dbReference type="ChEBI" id="CHEBI:15378"/>
        <dbReference type="ChEBI" id="CHEBI:57643"/>
        <dbReference type="ChEBI" id="CHEBI:58608"/>
        <dbReference type="EC" id="3.1.4.4"/>
    </reaction>
</comment>
<keyword evidence="2" id="KW-0677">Repeat</keyword>
<dbReference type="SUPFAM" id="SSF56024">
    <property type="entry name" value="Phospholipase D/nuclease"/>
    <property type="match status" value="2"/>
</dbReference>
<dbReference type="InterPro" id="IPR015679">
    <property type="entry name" value="PLipase_D_fam"/>
</dbReference>
<keyword evidence="8" id="KW-1185">Reference proteome</keyword>
<evidence type="ECO:0000313" key="8">
    <source>
        <dbReference type="Proteomes" id="UP000672657"/>
    </source>
</evidence>
<keyword evidence="7" id="KW-0808">Transferase</keyword>
<dbReference type="EMBL" id="CAJPVI010000077">
    <property type="protein sequence ID" value="CAG2160318.1"/>
    <property type="molecule type" value="Genomic_DNA"/>
</dbReference>
<dbReference type="PANTHER" id="PTHR18896">
    <property type="entry name" value="PHOSPHOLIPASE D"/>
    <property type="match status" value="1"/>
</dbReference>
<dbReference type="GO" id="GO:0016740">
    <property type="term" value="F:transferase activity"/>
    <property type="evidence" value="ECO:0007669"/>
    <property type="project" value="UniProtKB-KW"/>
</dbReference>
<dbReference type="RefSeq" id="WP_211958150.1">
    <property type="nucleotide sequence ID" value="NZ_CAJPVI010000077.1"/>
</dbReference>
<evidence type="ECO:0000256" key="5">
    <source>
        <dbReference type="SAM" id="MobiDB-lite"/>
    </source>
</evidence>
<name>A0ABM8TUR4_9BURK</name>
<dbReference type="Pfam" id="PF00614">
    <property type="entry name" value="PLDc"/>
    <property type="match status" value="2"/>
</dbReference>
<evidence type="ECO:0000256" key="2">
    <source>
        <dbReference type="ARBA" id="ARBA00022737"/>
    </source>
</evidence>
<accession>A0ABM8TUR4</accession>
<proteinExistence type="predicted"/>
<feature type="domain" description="PLD phosphodiesterase" evidence="6">
    <location>
        <begin position="152"/>
        <end position="179"/>
    </location>
</feature>
<feature type="domain" description="PLD phosphodiesterase" evidence="6">
    <location>
        <begin position="574"/>
        <end position="601"/>
    </location>
</feature>
<organism evidence="7 8">
    <name type="scientific">Cupriavidus numazuensis</name>
    <dbReference type="NCBI Taxonomy" id="221992"/>
    <lineage>
        <taxon>Bacteria</taxon>
        <taxon>Pseudomonadati</taxon>
        <taxon>Pseudomonadota</taxon>
        <taxon>Betaproteobacteria</taxon>
        <taxon>Burkholderiales</taxon>
        <taxon>Burkholderiaceae</taxon>
        <taxon>Cupriavidus</taxon>
    </lineage>
</organism>
<sequence length="820" mass="90193">MPDGKGKKRQVHQIIGTDGTPYTAAVTGSLQVVNGFSQPLEGNDVKYYVCGKDYFAELIVDIGAAKESVYIAGWQVNWDAQLAPGKRLYDVLLSAAKANPSLKVYVMPWNDSPPVQTFDDQTKNALESINTTLKREQVFVHLAASVAPTNTAFYSHHQKQVVIDRKIGYVGGIDLAYGRYDDTHFNLRADADGRKGLNRYNACVAPVGNVASGGTEVVDPDLMAGGWDENVGIPYLVKTNARIAREAIERGAYQVPYASSVAMDKPGFPLSTTSEGLDPLRQPRQPWNDVEVRITGPAVQELTRNFVSRWNRGTKRTSLRLAPASKPTQGKGGCIVQVLRSAPGEMCDTGTVQSDHLQAMQLLIEHSTHFIYIENQFFVSNFSDAQVRVGSAGQMNGAQSDWDPSPPPGPGYAGPGEIMHSSVSQYGTRALNSGGDDNIQNNICQCLGDRIKRAIFDPHGEPFHVYITLPVHPEGKLNDGAVATQVHWTMQTLVFGRFSLMNRIRRHLWAKREFDARKGQCKTGKELAALKEALHKESEVTLKYADIEIDECFKFVTLLNLRSWTQLNGRPVTEQVYVHSKLMIVDDRYVLLGSANINDRSLLGDRDSELGVLLIDTQQDHKDVLGDGKPRLTRNLAHKLRVSTWEKIFGVHLTENGNGVKPASALKNAILKPGSPSSWKSIQEVSDNNADLYEKAFLHIPRNFGPFEENNRRDASIWPVFNRITDKAAAQSAVSQMPFDGGFWKGKVVGSNGGSDLEGVKGFAVALPYAWTRGENNDMRLNNTLVTEAKPDRPAENTIPGSQEEVVLAIIESERGGGAA</sequence>
<evidence type="ECO:0000256" key="4">
    <source>
        <dbReference type="ARBA" id="ARBA00023098"/>
    </source>
</evidence>
<evidence type="ECO:0000313" key="7">
    <source>
        <dbReference type="EMBL" id="CAG2160318.1"/>
    </source>
</evidence>
<dbReference type="Gene3D" id="3.30.870.10">
    <property type="entry name" value="Endonuclease Chain A"/>
    <property type="match status" value="2"/>
</dbReference>
<dbReference type="PROSITE" id="PS50035">
    <property type="entry name" value="PLD"/>
    <property type="match status" value="2"/>
</dbReference>
<dbReference type="CDD" id="cd09104">
    <property type="entry name" value="PLDc_vPLD1_2_like_1"/>
    <property type="match status" value="1"/>
</dbReference>
<dbReference type="EC" id="2.7.8.-" evidence="7"/>
<dbReference type="InterPro" id="IPR001736">
    <property type="entry name" value="PLipase_D/transphosphatidylase"/>
</dbReference>
<dbReference type="CDD" id="cd09141">
    <property type="entry name" value="PLDc_vPLD1_2_yPLD_like_2"/>
    <property type="match status" value="1"/>
</dbReference>
<comment type="caution">
    <text evidence="7">The sequence shown here is derived from an EMBL/GenBank/DDBJ whole genome shotgun (WGS) entry which is preliminary data.</text>
</comment>
<evidence type="ECO:0000256" key="1">
    <source>
        <dbReference type="ARBA" id="ARBA00000798"/>
    </source>
</evidence>
<feature type="region of interest" description="Disordered" evidence="5">
    <location>
        <begin position="393"/>
        <end position="418"/>
    </location>
</feature>
<keyword evidence="3" id="KW-0378">Hydrolase</keyword>
<dbReference type="SMART" id="SM00155">
    <property type="entry name" value="PLDc"/>
    <property type="match status" value="2"/>
</dbReference>
<dbReference type="Proteomes" id="UP000672657">
    <property type="component" value="Unassembled WGS sequence"/>
</dbReference>
<dbReference type="PANTHER" id="PTHR18896:SF76">
    <property type="entry name" value="PHOSPHOLIPASE"/>
    <property type="match status" value="1"/>
</dbReference>
<keyword evidence="4" id="KW-0443">Lipid metabolism</keyword>
<gene>
    <name evidence="7" type="ORF">LMG26411_07395</name>
</gene>
<protein>
    <submittedName>
        <fullName evidence="7">Cardiolipin synthase</fullName>
        <ecNumber evidence="7">2.7.8.-</ecNumber>
    </submittedName>
</protein>
<evidence type="ECO:0000256" key="3">
    <source>
        <dbReference type="ARBA" id="ARBA00022801"/>
    </source>
</evidence>
<evidence type="ECO:0000259" key="6">
    <source>
        <dbReference type="PROSITE" id="PS50035"/>
    </source>
</evidence>